<dbReference type="EMBL" id="JQEC01000016">
    <property type="protein sequence ID" value="KGJ94813.1"/>
    <property type="molecule type" value="Genomic_DNA"/>
</dbReference>
<name>A0A099KYU0_COLPS</name>
<dbReference type="RefSeq" id="WP_033081734.1">
    <property type="nucleotide sequence ID" value="NZ_JQEC01000016.1"/>
</dbReference>
<dbReference type="AlphaFoldDB" id="A0A099KYU0"/>
<dbReference type="PATRIC" id="fig|28229.3.peg.1660"/>
<gene>
    <name evidence="4" type="ORF">GAB14E_2047</name>
</gene>
<dbReference type="Proteomes" id="UP000029868">
    <property type="component" value="Unassembled WGS sequence"/>
</dbReference>
<feature type="region of interest" description="Disordered" evidence="2">
    <location>
        <begin position="182"/>
        <end position="252"/>
    </location>
</feature>
<feature type="domain" description="FHA" evidence="3">
    <location>
        <begin position="28"/>
        <end position="78"/>
    </location>
</feature>
<evidence type="ECO:0000256" key="2">
    <source>
        <dbReference type="SAM" id="MobiDB-lite"/>
    </source>
</evidence>
<dbReference type="PROSITE" id="PS50006">
    <property type="entry name" value="FHA_DOMAIN"/>
    <property type="match status" value="1"/>
</dbReference>
<dbReference type="Pfam" id="PF00498">
    <property type="entry name" value="FHA"/>
    <property type="match status" value="1"/>
</dbReference>
<proteinExistence type="predicted"/>
<dbReference type="Pfam" id="PF20232">
    <property type="entry name" value="T6SS_FHA_C"/>
    <property type="match status" value="1"/>
</dbReference>
<evidence type="ECO:0000259" key="3">
    <source>
        <dbReference type="PROSITE" id="PS50006"/>
    </source>
</evidence>
<dbReference type="SUPFAM" id="SSF49879">
    <property type="entry name" value="SMAD/FHA domain"/>
    <property type="match status" value="1"/>
</dbReference>
<organism evidence="4 5">
    <name type="scientific">Colwellia psychrerythraea</name>
    <name type="common">Vibrio psychroerythus</name>
    <dbReference type="NCBI Taxonomy" id="28229"/>
    <lineage>
        <taxon>Bacteria</taxon>
        <taxon>Pseudomonadati</taxon>
        <taxon>Pseudomonadota</taxon>
        <taxon>Gammaproteobacteria</taxon>
        <taxon>Alteromonadales</taxon>
        <taxon>Colwelliaceae</taxon>
        <taxon>Colwellia</taxon>
    </lineage>
</organism>
<dbReference type="InterPro" id="IPR008984">
    <property type="entry name" value="SMAD_FHA_dom_sf"/>
</dbReference>
<feature type="coiled-coil region" evidence="1">
    <location>
        <begin position="326"/>
        <end position="360"/>
    </location>
</feature>
<dbReference type="NCBIfam" id="TIGR03354">
    <property type="entry name" value="VI_FHA"/>
    <property type="match status" value="1"/>
</dbReference>
<comment type="caution">
    <text evidence="4">The sequence shown here is derived from an EMBL/GenBank/DDBJ whole genome shotgun (WGS) entry which is preliminary data.</text>
</comment>
<evidence type="ECO:0000256" key="1">
    <source>
        <dbReference type="SAM" id="Coils"/>
    </source>
</evidence>
<evidence type="ECO:0000313" key="4">
    <source>
        <dbReference type="EMBL" id="KGJ94813.1"/>
    </source>
</evidence>
<dbReference type="CDD" id="cd00060">
    <property type="entry name" value="FHA"/>
    <property type="match status" value="1"/>
</dbReference>
<evidence type="ECO:0000313" key="5">
    <source>
        <dbReference type="Proteomes" id="UP000029868"/>
    </source>
</evidence>
<protein>
    <submittedName>
        <fullName evidence="4">FHA domain containing protein</fullName>
    </submittedName>
</protein>
<dbReference type="InterPro" id="IPR000253">
    <property type="entry name" value="FHA_dom"/>
</dbReference>
<dbReference type="InterPro" id="IPR017735">
    <property type="entry name" value="T6SS_FHA"/>
</dbReference>
<feature type="compositionally biased region" description="Polar residues" evidence="2">
    <location>
        <begin position="212"/>
        <end position="244"/>
    </location>
</feature>
<dbReference type="InterPro" id="IPR046883">
    <property type="entry name" value="T6SS_FHA_C"/>
</dbReference>
<reference evidence="4 5" key="1">
    <citation type="submission" date="2014-08" db="EMBL/GenBank/DDBJ databases">
        <title>Genomic and Phenotypic Diversity of Colwellia psychrerythraea strains from Disparate Marine Basins.</title>
        <authorList>
            <person name="Techtmann S.M."/>
            <person name="Stelling S.C."/>
            <person name="Utturkar S.M."/>
            <person name="Alshibli N."/>
            <person name="Harris A."/>
            <person name="Brown S.D."/>
            <person name="Hazen T.C."/>
        </authorList>
    </citation>
    <scope>NUCLEOTIDE SEQUENCE [LARGE SCALE GENOMIC DNA]</scope>
    <source>
        <strain evidence="4 5">GAB14E</strain>
    </source>
</reference>
<accession>A0A099KYU0</accession>
<sequence>MAIEITIINSPSNVDVGKSSHTFPDSGGTLGRGSDNLWILDDPNKYMSSVHAKIACIAEQYFLTDLSTNGTFFNGASEPIGNGNQINLNDGDQFTISDYEFIAKISSSMANEDVFPNSNASDPFADFADVSAPAAGQDDFMSLGSIGNDPFASGINQSSSVSNPLSAFDAEQIDPLELLDNAQSSNDPFAQPLSGFDNFAQDGFAQGGLPESKSSADNFAATTSTSIDSGNAATDSISWPTANQDTSLIPDDWDDDDLLSDFTPSIAVPEVMATAHVPAYEAPIQQASVQPPSMQAPVVQQAAQQPAQQIIQTPSNETPAVALQTGQRTDAEYAQLELKNKQLQLEVEQLKQQLIQAQSAAISPNSPVGTSNETQSVVNAMGLGKWNLDDKKVAQINDTVGLLMRETMQGMMRVLKFRKKIKEEFRINVTTIQSVENNPLKFSANIDDAMENMFIKENNAYKSPVDAVKEGFQGIAEHQVAVIAGMQAAFRGMIERFDPNNLESRFEKYKSSSLLSLGQKSKRWAAYKEYHQGLTENLDDSFQHLFGYDFVQAYEDQMQRLISERFSPNDSPEDESIN</sequence>
<keyword evidence="1" id="KW-0175">Coiled coil</keyword>
<dbReference type="Gene3D" id="2.60.200.20">
    <property type="match status" value="1"/>
</dbReference>